<dbReference type="OrthoDB" id="3688292at2"/>
<dbReference type="AlphaFoldDB" id="A0A1H5QCT8"/>
<dbReference type="Proteomes" id="UP000198878">
    <property type="component" value="Unassembled WGS sequence"/>
</dbReference>
<name>A0A1H5QCT8_9PSEU</name>
<protein>
    <recommendedName>
        <fullName evidence="3">Excreted virulence factor EspC, type VII ESX diderm</fullName>
    </recommendedName>
</protein>
<keyword evidence="2" id="KW-1185">Reference proteome</keyword>
<evidence type="ECO:0000313" key="2">
    <source>
        <dbReference type="Proteomes" id="UP000198878"/>
    </source>
</evidence>
<dbReference type="RefSeq" id="WP_086672065.1">
    <property type="nucleotide sequence ID" value="NZ_FNUJ01000002.1"/>
</dbReference>
<evidence type="ECO:0000313" key="1">
    <source>
        <dbReference type="EMBL" id="SEF23885.1"/>
    </source>
</evidence>
<organism evidence="1 2">
    <name type="scientific">Amycolatopsis pretoriensis</name>
    <dbReference type="NCBI Taxonomy" id="218821"/>
    <lineage>
        <taxon>Bacteria</taxon>
        <taxon>Bacillati</taxon>
        <taxon>Actinomycetota</taxon>
        <taxon>Actinomycetes</taxon>
        <taxon>Pseudonocardiales</taxon>
        <taxon>Pseudonocardiaceae</taxon>
        <taxon>Amycolatopsis</taxon>
    </lineage>
</organism>
<sequence length="112" mass="11994">MPDGIQTNIDAISGYARQLPFYEGEADKFGAKIDAADVTDTAWGVVGIWAKQGYTDRLGELRSLLGELKDGVDGLTTKMTKAAEMYRGTEEAGVIAFGRYEAEIDAIGGQGK</sequence>
<gene>
    <name evidence="1" type="ORF">SAMN05421837_102462</name>
</gene>
<proteinExistence type="predicted"/>
<accession>A0A1H5QCT8</accession>
<evidence type="ECO:0008006" key="3">
    <source>
        <dbReference type="Google" id="ProtNLM"/>
    </source>
</evidence>
<reference evidence="2" key="1">
    <citation type="submission" date="2016-10" db="EMBL/GenBank/DDBJ databases">
        <authorList>
            <person name="Varghese N."/>
            <person name="Submissions S."/>
        </authorList>
    </citation>
    <scope>NUCLEOTIDE SEQUENCE [LARGE SCALE GENOMIC DNA]</scope>
    <source>
        <strain evidence="2">DSM 44654</strain>
    </source>
</reference>
<dbReference type="EMBL" id="FNUJ01000002">
    <property type="protein sequence ID" value="SEF23885.1"/>
    <property type="molecule type" value="Genomic_DNA"/>
</dbReference>
<dbReference type="STRING" id="218821.SAMN05421837_102462"/>